<evidence type="ECO:0000256" key="6">
    <source>
        <dbReference type="SAM" id="SignalP"/>
    </source>
</evidence>
<feature type="transmembrane region" description="Helical" evidence="5">
    <location>
        <begin position="208"/>
        <end position="231"/>
    </location>
</feature>
<feature type="transmembrane region" description="Helical" evidence="5">
    <location>
        <begin position="184"/>
        <end position="202"/>
    </location>
</feature>
<evidence type="ECO:0000256" key="5">
    <source>
        <dbReference type="SAM" id="Phobius"/>
    </source>
</evidence>
<dbReference type="PANTHER" id="PTHR32322:SF9">
    <property type="entry name" value="AMINO-ACID METABOLITE EFFLUX PUMP-RELATED"/>
    <property type="match status" value="1"/>
</dbReference>
<feature type="transmembrane region" description="Helical" evidence="5">
    <location>
        <begin position="96"/>
        <end position="117"/>
    </location>
</feature>
<evidence type="ECO:0000259" key="7">
    <source>
        <dbReference type="Pfam" id="PF00892"/>
    </source>
</evidence>
<sequence length="288" mass="29447">MRVTKTAMRLFLLTALTMAAFAANSVLNRAAVGSFGMDAITFGAIRLTSGALALALLIVWQRRGFALGGWGRGVAVLGLLAYIFGFSLAYRGLESGLGALILFGVVQITMFGGAVLAREEMPMARWLGAGLALGGLIWLLAPGASDTGGAAVALMPAVAMAAAGVGWGVYSLQGRQERDATQATAMNFMLAAPIALMGALWMSDSAALSMGGVTLAVISGVLTSGMGYALWYAILPALGASRAAVAQLTVPVIAMAGGMLFLAEPLTWRFVGAAALVIGGVLVSMRRA</sequence>
<dbReference type="InterPro" id="IPR000620">
    <property type="entry name" value="EamA_dom"/>
</dbReference>
<keyword evidence="3 5" id="KW-1133">Transmembrane helix</keyword>
<keyword evidence="4 5" id="KW-0472">Membrane</keyword>
<evidence type="ECO:0000256" key="3">
    <source>
        <dbReference type="ARBA" id="ARBA00022989"/>
    </source>
</evidence>
<feature type="transmembrane region" description="Helical" evidence="5">
    <location>
        <begin position="124"/>
        <end position="144"/>
    </location>
</feature>
<reference evidence="8 9" key="1">
    <citation type="submission" date="2015-09" db="EMBL/GenBank/DDBJ databases">
        <authorList>
            <consortium name="Swine Surveillance"/>
        </authorList>
    </citation>
    <scope>NUCLEOTIDE SEQUENCE [LARGE SCALE GENOMIC DNA]</scope>
    <source>
        <strain evidence="8 9">CECT 7688</strain>
    </source>
</reference>
<evidence type="ECO:0000313" key="8">
    <source>
        <dbReference type="EMBL" id="CUH52326.1"/>
    </source>
</evidence>
<organism evidence="8 9">
    <name type="scientific">Shimia marina</name>
    <dbReference type="NCBI Taxonomy" id="321267"/>
    <lineage>
        <taxon>Bacteria</taxon>
        <taxon>Pseudomonadati</taxon>
        <taxon>Pseudomonadota</taxon>
        <taxon>Alphaproteobacteria</taxon>
        <taxon>Rhodobacterales</taxon>
        <taxon>Roseobacteraceae</taxon>
    </lineage>
</organism>
<dbReference type="SUPFAM" id="SSF103481">
    <property type="entry name" value="Multidrug resistance efflux transporter EmrE"/>
    <property type="match status" value="2"/>
</dbReference>
<keyword evidence="9" id="KW-1185">Reference proteome</keyword>
<evidence type="ECO:0000256" key="1">
    <source>
        <dbReference type="ARBA" id="ARBA00004141"/>
    </source>
</evidence>
<feature type="transmembrane region" description="Helical" evidence="5">
    <location>
        <begin position="243"/>
        <end position="262"/>
    </location>
</feature>
<dbReference type="InterPro" id="IPR050638">
    <property type="entry name" value="AA-Vitamin_Transporters"/>
</dbReference>
<dbReference type="Pfam" id="PF00892">
    <property type="entry name" value="EamA"/>
    <property type="match status" value="1"/>
</dbReference>
<evidence type="ECO:0000256" key="2">
    <source>
        <dbReference type="ARBA" id="ARBA00022692"/>
    </source>
</evidence>
<feature type="transmembrane region" description="Helical" evidence="5">
    <location>
        <begin position="150"/>
        <end position="172"/>
    </location>
</feature>
<name>A0A0P1EQ65_9RHOB</name>
<dbReference type="AlphaFoldDB" id="A0A0P1EQ65"/>
<dbReference type="PANTHER" id="PTHR32322">
    <property type="entry name" value="INNER MEMBRANE TRANSPORTER"/>
    <property type="match status" value="1"/>
</dbReference>
<keyword evidence="2 5" id="KW-0812">Transmembrane</keyword>
<feature type="chain" id="PRO_5006061780" evidence="6">
    <location>
        <begin position="23"/>
        <end position="288"/>
    </location>
</feature>
<feature type="transmembrane region" description="Helical" evidence="5">
    <location>
        <begin position="268"/>
        <end position="285"/>
    </location>
</feature>
<feature type="domain" description="EamA" evidence="7">
    <location>
        <begin position="158"/>
        <end position="284"/>
    </location>
</feature>
<proteinExistence type="predicted"/>
<dbReference type="GO" id="GO:0016020">
    <property type="term" value="C:membrane"/>
    <property type="evidence" value="ECO:0007669"/>
    <property type="project" value="UniProtKB-SubCell"/>
</dbReference>
<dbReference type="InterPro" id="IPR037185">
    <property type="entry name" value="EmrE-like"/>
</dbReference>
<keyword evidence="6" id="KW-0732">Signal</keyword>
<evidence type="ECO:0000313" key="9">
    <source>
        <dbReference type="Proteomes" id="UP000054823"/>
    </source>
</evidence>
<dbReference type="Proteomes" id="UP000054823">
    <property type="component" value="Unassembled WGS sequence"/>
</dbReference>
<feature type="transmembrane region" description="Helical" evidence="5">
    <location>
        <begin position="39"/>
        <end position="60"/>
    </location>
</feature>
<protein>
    <submittedName>
        <fullName evidence="8">Carboxylate/amino acid/amine transporter</fullName>
    </submittedName>
</protein>
<gene>
    <name evidence="8" type="ORF">SHM7688_01772</name>
</gene>
<dbReference type="STRING" id="321267.SHM7688_01772"/>
<comment type="subcellular location">
    <subcellularLocation>
        <location evidence="1">Membrane</location>
        <topology evidence="1">Multi-pass membrane protein</topology>
    </subcellularLocation>
</comment>
<evidence type="ECO:0000256" key="4">
    <source>
        <dbReference type="ARBA" id="ARBA00023136"/>
    </source>
</evidence>
<feature type="transmembrane region" description="Helical" evidence="5">
    <location>
        <begin position="72"/>
        <end position="90"/>
    </location>
</feature>
<feature type="signal peptide" evidence="6">
    <location>
        <begin position="1"/>
        <end position="22"/>
    </location>
</feature>
<dbReference type="EMBL" id="CYPW01000017">
    <property type="protein sequence ID" value="CUH52326.1"/>
    <property type="molecule type" value="Genomic_DNA"/>
</dbReference>
<accession>A0A0P1EQ65</accession>